<sequence>MVTKRTDEYDELADEHPPWPHIVPEFAALYTDHDYTELVGLIIAEGYAVRVVTNDEKMYDHCRSVFSSEYPAIAYHFDVGSPVSVFFKAGYAPVKIYDLADEDAAQNSRPLLESLLKQLAGARYDDVLITLNHLIDYDRDDWCHPTGATLTLEDSFMSRHARPGLVDPNLYVTIFLEGEGNAHLVERGGGGSGYASVAGLRGMINGEGPFAVNLTTGDLGPFRDGSLLAALNAASRSGDAEPEATIAAALADLRRSESTLLFEGIRDGELRNDTAVRDALAQLVEARAAVEAALSPYGYSE</sequence>
<accession>A0A6J6VTE7</accession>
<name>A0A6J6VTE7_9ZZZZ</name>
<dbReference type="EMBL" id="CAEZZU010000057">
    <property type="protein sequence ID" value="CAB4775791.1"/>
    <property type="molecule type" value="Genomic_DNA"/>
</dbReference>
<protein>
    <submittedName>
        <fullName evidence="1">Unannotated protein</fullName>
    </submittedName>
</protein>
<proteinExistence type="predicted"/>
<organism evidence="1">
    <name type="scientific">freshwater metagenome</name>
    <dbReference type="NCBI Taxonomy" id="449393"/>
    <lineage>
        <taxon>unclassified sequences</taxon>
        <taxon>metagenomes</taxon>
        <taxon>ecological metagenomes</taxon>
    </lineage>
</organism>
<gene>
    <name evidence="1" type="ORF">UFOPK2925_00529</name>
</gene>
<dbReference type="AlphaFoldDB" id="A0A6J6VTE7"/>
<evidence type="ECO:0000313" key="1">
    <source>
        <dbReference type="EMBL" id="CAB4775791.1"/>
    </source>
</evidence>
<reference evidence="1" key="1">
    <citation type="submission" date="2020-05" db="EMBL/GenBank/DDBJ databases">
        <authorList>
            <person name="Chiriac C."/>
            <person name="Salcher M."/>
            <person name="Ghai R."/>
            <person name="Kavagutti S V."/>
        </authorList>
    </citation>
    <scope>NUCLEOTIDE SEQUENCE</scope>
</reference>